<evidence type="ECO:0000313" key="4">
    <source>
        <dbReference type="Proteomes" id="UP000800039"/>
    </source>
</evidence>
<dbReference type="GeneID" id="63852066"/>
<keyword evidence="4" id="KW-1185">Reference proteome</keyword>
<accession>A0A9P4LCG9</accession>
<evidence type="ECO:0000313" key="3">
    <source>
        <dbReference type="EMBL" id="KAF1849154.1"/>
    </source>
</evidence>
<dbReference type="PROSITE" id="PS51375">
    <property type="entry name" value="PPR"/>
    <property type="match status" value="1"/>
</dbReference>
<dbReference type="Proteomes" id="UP000800039">
    <property type="component" value="Unassembled WGS sequence"/>
</dbReference>
<comment type="caution">
    <text evidence="3">The sequence shown here is derived from an EMBL/GenBank/DDBJ whole genome shotgun (WGS) entry which is preliminary data.</text>
</comment>
<dbReference type="RefSeq" id="XP_040791717.1">
    <property type="nucleotide sequence ID" value="XM_040934815.1"/>
</dbReference>
<reference evidence="3" key="1">
    <citation type="submission" date="2020-01" db="EMBL/GenBank/DDBJ databases">
        <authorList>
            <consortium name="DOE Joint Genome Institute"/>
            <person name="Haridas S."/>
            <person name="Albert R."/>
            <person name="Binder M."/>
            <person name="Bloem J."/>
            <person name="Labutti K."/>
            <person name="Salamov A."/>
            <person name="Andreopoulos B."/>
            <person name="Baker S.E."/>
            <person name="Barry K."/>
            <person name="Bills G."/>
            <person name="Bluhm B.H."/>
            <person name="Cannon C."/>
            <person name="Castanera R."/>
            <person name="Culley D.E."/>
            <person name="Daum C."/>
            <person name="Ezra D."/>
            <person name="Gonzalez J.B."/>
            <person name="Henrissat B."/>
            <person name="Kuo A."/>
            <person name="Liang C."/>
            <person name="Lipzen A."/>
            <person name="Lutzoni F."/>
            <person name="Magnuson J."/>
            <person name="Mondo S."/>
            <person name="Nolan M."/>
            <person name="Ohm R."/>
            <person name="Pangilinan J."/>
            <person name="Park H.-J."/>
            <person name="Ramirez L."/>
            <person name="Alfaro M."/>
            <person name="Sun H."/>
            <person name="Tritt A."/>
            <person name="Yoshinaga Y."/>
            <person name="Zwiers L.-H."/>
            <person name="Turgeon B.G."/>
            <person name="Goodwin S.B."/>
            <person name="Spatafora J.W."/>
            <person name="Crous P.W."/>
            <person name="Grigoriev I.V."/>
        </authorList>
    </citation>
    <scope>NUCLEOTIDE SEQUENCE</scope>
    <source>
        <strain evidence="3">CBS 394.84</strain>
    </source>
</reference>
<feature type="compositionally biased region" description="Polar residues" evidence="2">
    <location>
        <begin position="38"/>
        <end position="57"/>
    </location>
</feature>
<dbReference type="InterPro" id="IPR011990">
    <property type="entry name" value="TPR-like_helical_dom_sf"/>
</dbReference>
<proteinExistence type="predicted"/>
<dbReference type="AlphaFoldDB" id="A0A9P4LCG9"/>
<dbReference type="Gene3D" id="1.25.40.10">
    <property type="entry name" value="Tetratricopeptide repeat domain"/>
    <property type="match status" value="1"/>
</dbReference>
<feature type="compositionally biased region" description="Basic and acidic residues" evidence="2">
    <location>
        <begin position="61"/>
        <end position="73"/>
    </location>
</feature>
<feature type="region of interest" description="Disordered" evidence="2">
    <location>
        <begin position="38"/>
        <end position="73"/>
    </location>
</feature>
<dbReference type="InterPro" id="IPR002885">
    <property type="entry name" value="PPR_rpt"/>
</dbReference>
<feature type="compositionally biased region" description="Basic and acidic residues" evidence="2">
    <location>
        <begin position="806"/>
        <end position="818"/>
    </location>
</feature>
<organism evidence="3 4">
    <name type="scientific">Cucurbitaria berberidis CBS 394.84</name>
    <dbReference type="NCBI Taxonomy" id="1168544"/>
    <lineage>
        <taxon>Eukaryota</taxon>
        <taxon>Fungi</taxon>
        <taxon>Dikarya</taxon>
        <taxon>Ascomycota</taxon>
        <taxon>Pezizomycotina</taxon>
        <taxon>Dothideomycetes</taxon>
        <taxon>Pleosporomycetidae</taxon>
        <taxon>Pleosporales</taxon>
        <taxon>Pleosporineae</taxon>
        <taxon>Cucurbitariaceae</taxon>
        <taxon>Cucurbitaria</taxon>
    </lineage>
</organism>
<feature type="region of interest" description="Disordered" evidence="2">
    <location>
        <begin position="783"/>
        <end position="820"/>
    </location>
</feature>
<dbReference type="EMBL" id="ML976615">
    <property type="protein sequence ID" value="KAF1849154.1"/>
    <property type="molecule type" value="Genomic_DNA"/>
</dbReference>
<protein>
    <recommendedName>
        <fullName evidence="5">Pentatricopeptide repeat protein</fullName>
    </recommendedName>
</protein>
<evidence type="ECO:0008006" key="5">
    <source>
        <dbReference type="Google" id="ProtNLM"/>
    </source>
</evidence>
<evidence type="ECO:0000256" key="2">
    <source>
        <dbReference type="SAM" id="MobiDB-lite"/>
    </source>
</evidence>
<gene>
    <name evidence="3" type="ORF">K460DRAFT_375856</name>
</gene>
<dbReference type="OrthoDB" id="5366531at2759"/>
<feature type="repeat" description="PPR" evidence="1">
    <location>
        <begin position="468"/>
        <end position="502"/>
    </location>
</feature>
<sequence length="846" mass="97173">MPPALDRLLVSPSALRLLRSIVNAPELPAACSTAANCCPSKTSRRTYSNSPKPSVQQKWRRWQDATTKEETARRETVRRFLEAEDRDHGTLSTGADKANDEAAWAVTLARQERVSRLPGIRAVWRSLRHQGHHLPTAETPDADFLWGTFIKNPLLVEKVIDHASELLQKTGNTYPRLYDLILGYWLSREPRKALSYHHQMLVKLNLRKLPLRQLAHLGRTTFSPAAWEALMDIYRNSNERNLYDETVPPLIEQGNINMARRWHALCTSRGDLPSESAASHPVVHIFTAEMSNISTPKMRFNTKPTSKNPKRNAGGYNKELMQRLLGRDTAPVRFEDSFCARLFATRTFPPESIMQGLALVGVNEIGPLAVLAMAARTQPIEELPRRFEELRAAGIALQGCVFSLALEKFAMEQKWQLVHSMLNSDQHPDVFGLAKVQRKLLEYYLDQGDLVQAQRTLAILTLFHNDSSAESWNLLLQVYIKRSGPRHVMEVLQDMRSRGVMLSFESIMAIKDLLRQRRPGHKPGVSTRGRFDDLRFVTRVFMSILESGMGAIGPTEWREIIRRFGMLGRFRELRRLLLWLLCWYAPRSSRQFASLPESPFLKPATAKLRAAYPERHHYFHFPTTITQRENVLHPIRLLFTPSLQQGLITWGFRAGLLPNAHLEQSMFGSTLEKKHYRQRLLRSQTLKRLDWSIGLRTVLELRDLGLHLHQHTVVKALQMQFVVLFGRGRSKKKENRMMEDVNTIPYARYIQEVNKICGRMLFREPTLLGKGIPHLRTWHPRLRRNPNRRGSISLNAILGPQWRQQSRTDNESDERAAKDTTALEELQKHFLAQAKAIDPTKDAGTR</sequence>
<name>A0A9P4LCG9_9PLEO</name>
<evidence type="ECO:0000256" key="1">
    <source>
        <dbReference type="PROSITE-ProRule" id="PRU00708"/>
    </source>
</evidence>